<dbReference type="InterPro" id="IPR016102">
    <property type="entry name" value="Succinyl-CoA_synth-like"/>
</dbReference>
<keyword evidence="1 5" id="KW-0436">Ligase</keyword>
<dbReference type="PATRIC" id="fig|582515.4.peg.362"/>
<dbReference type="GO" id="GO:0004776">
    <property type="term" value="F:succinate-CoA ligase (GDP-forming) activity"/>
    <property type="evidence" value="ECO:0007669"/>
    <property type="project" value="TreeGrafter"/>
</dbReference>
<organism evidence="5 6">
    <name type="scientific">Rubidibacter lacunae KORDI 51-2</name>
    <dbReference type="NCBI Taxonomy" id="582515"/>
    <lineage>
        <taxon>Bacteria</taxon>
        <taxon>Bacillati</taxon>
        <taxon>Cyanobacteriota</taxon>
        <taxon>Cyanophyceae</taxon>
        <taxon>Oscillatoriophycideae</taxon>
        <taxon>Chroococcales</taxon>
        <taxon>Aphanothecaceae</taxon>
        <taxon>Rubidibacter</taxon>
    </lineage>
</organism>
<sequence>MRAYGTQVVAGVRSGWGGADGSTTPTFDLVEQAVAHAGDIDLSLIFVEPYRVLDAGLEAIASGIHQLAIATCGVPPLDIVRLLRQAEGTNTTVFGPGSAGILVPGKVLLGIHEPQFFQPGSLGILSCSDALTAGVAQLLGRAGYGQSIVVSLGSEAIAGTSYEPWLEVLERDPNTEAILLVGQAGSGDEVAAADFIASDVGKPVFAYLAGLSLPPTRHNRATPHLTRSGADDSSTANKLAALSRAGVHCAPNMDRLPEIVRNILSQSPIQPAIPCDEAALSSD</sequence>
<keyword evidence="6" id="KW-1185">Reference proteome</keyword>
<dbReference type="PANTHER" id="PTHR11117:SF2">
    <property type="entry name" value="SUCCINATE--COA LIGASE [ADP_GDP-FORMING] SUBUNIT ALPHA, MITOCHONDRIAL"/>
    <property type="match status" value="1"/>
</dbReference>
<reference evidence="5 6" key="1">
    <citation type="submission" date="2013-05" db="EMBL/GenBank/DDBJ databases">
        <title>Draft genome sequence of Rubidibacter lacunae KORDI 51-2.</title>
        <authorList>
            <person name="Choi D.H."/>
            <person name="Noh J.H."/>
            <person name="Kwon K.-K."/>
            <person name="Lee J.-H."/>
            <person name="Ryu J.-Y."/>
        </authorList>
    </citation>
    <scope>NUCLEOTIDE SEQUENCE [LARGE SCALE GENOMIC DNA]</scope>
    <source>
        <strain evidence="5 6">KORDI 51-2</strain>
    </source>
</reference>
<dbReference type="InterPro" id="IPR003781">
    <property type="entry name" value="CoA-bd"/>
</dbReference>
<keyword evidence="2" id="KW-0547">Nucleotide-binding</keyword>
<dbReference type="STRING" id="582515.KR51_00003150"/>
<evidence type="ECO:0000313" key="6">
    <source>
        <dbReference type="Proteomes" id="UP000016960"/>
    </source>
</evidence>
<dbReference type="InterPro" id="IPR036291">
    <property type="entry name" value="NAD(P)-bd_dom_sf"/>
</dbReference>
<protein>
    <submittedName>
        <fullName evidence="5">Succinyl-CoA synthetase, alpha subunit</fullName>
        <ecNumber evidence="5">6.2.1.5</ecNumber>
    </submittedName>
</protein>
<evidence type="ECO:0000256" key="1">
    <source>
        <dbReference type="ARBA" id="ARBA00022598"/>
    </source>
</evidence>
<evidence type="ECO:0000313" key="5">
    <source>
        <dbReference type="EMBL" id="ERN43004.1"/>
    </source>
</evidence>
<dbReference type="EMBL" id="ASSJ01000004">
    <property type="protein sequence ID" value="ERN43004.1"/>
    <property type="molecule type" value="Genomic_DNA"/>
</dbReference>
<dbReference type="Gene3D" id="3.40.50.261">
    <property type="entry name" value="Succinyl-CoA synthetase domains"/>
    <property type="match status" value="1"/>
</dbReference>
<evidence type="ECO:0000259" key="3">
    <source>
        <dbReference type="Pfam" id="PF02629"/>
    </source>
</evidence>
<dbReference type="Pfam" id="PF13607">
    <property type="entry name" value="Succ_CoA_lig"/>
    <property type="match status" value="1"/>
</dbReference>
<evidence type="ECO:0000259" key="4">
    <source>
        <dbReference type="Pfam" id="PF13607"/>
    </source>
</evidence>
<proteinExistence type="predicted"/>
<dbReference type="Gene3D" id="3.40.50.720">
    <property type="entry name" value="NAD(P)-binding Rossmann-like Domain"/>
    <property type="match status" value="1"/>
</dbReference>
<dbReference type="AlphaFoldDB" id="U5DQV7"/>
<comment type="caution">
    <text evidence="5">The sequence shown here is derived from an EMBL/GenBank/DDBJ whole genome shotgun (WGS) entry which is preliminary data.</text>
</comment>
<dbReference type="FunCoup" id="U5DQV7">
    <property type="interactions" value="382"/>
</dbReference>
<dbReference type="Proteomes" id="UP000016960">
    <property type="component" value="Unassembled WGS sequence"/>
</dbReference>
<dbReference type="InParanoid" id="U5DQV7"/>
<feature type="domain" description="Succinyl-CoA synthetase-like flavodoxin" evidence="4">
    <location>
        <begin position="119"/>
        <end position="260"/>
    </location>
</feature>
<gene>
    <name evidence="5" type="ORF">KR51_00003150</name>
</gene>
<dbReference type="Pfam" id="PF02629">
    <property type="entry name" value="CoA_binding"/>
    <property type="match status" value="1"/>
</dbReference>
<dbReference type="SUPFAM" id="SSF52210">
    <property type="entry name" value="Succinyl-CoA synthetase domains"/>
    <property type="match status" value="1"/>
</dbReference>
<feature type="domain" description="CoA-binding" evidence="3">
    <location>
        <begin position="1"/>
        <end position="71"/>
    </location>
</feature>
<dbReference type="InterPro" id="IPR032875">
    <property type="entry name" value="Succ_CoA_lig_flav_dom"/>
</dbReference>
<name>U5DQV7_9CHRO</name>
<dbReference type="EC" id="6.2.1.5" evidence="5"/>
<dbReference type="GO" id="GO:0009361">
    <property type="term" value="C:succinate-CoA ligase complex (ADP-forming)"/>
    <property type="evidence" value="ECO:0007669"/>
    <property type="project" value="TreeGrafter"/>
</dbReference>
<evidence type="ECO:0000256" key="2">
    <source>
        <dbReference type="ARBA" id="ARBA00022741"/>
    </source>
</evidence>
<dbReference type="SUPFAM" id="SSF51735">
    <property type="entry name" value="NAD(P)-binding Rossmann-fold domains"/>
    <property type="match status" value="1"/>
</dbReference>
<dbReference type="PANTHER" id="PTHR11117">
    <property type="entry name" value="SUCCINYL-COA LIGASE SUBUNIT ALPHA"/>
    <property type="match status" value="1"/>
</dbReference>
<accession>U5DQV7</accession>
<dbReference type="InterPro" id="IPR005810">
    <property type="entry name" value="CoA_lig_alpha"/>
</dbReference>
<dbReference type="GO" id="GO:0004775">
    <property type="term" value="F:succinate-CoA ligase (ADP-forming) activity"/>
    <property type="evidence" value="ECO:0007669"/>
    <property type="project" value="UniProtKB-EC"/>
</dbReference>
<dbReference type="GO" id="GO:0000166">
    <property type="term" value="F:nucleotide binding"/>
    <property type="evidence" value="ECO:0007669"/>
    <property type="project" value="UniProtKB-KW"/>
</dbReference>
<dbReference type="eggNOG" id="COG0074">
    <property type="taxonomic scope" value="Bacteria"/>
</dbReference>
<dbReference type="PIRSF" id="PIRSF001553">
    <property type="entry name" value="SucCS_alpha"/>
    <property type="match status" value="1"/>
</dbReference>
<dbReference type="GO" id="GO:0006099">
    <property type="term" value="P:tricarboxylic acid cycle"/>
    <property type="evidence" value="ECO:0007669"/>
    <property type="project" value="TreeGrafter"/>
</dbReference>